<dbReference type="EMBL" id="BMHI01000004">
    <property type="protein sequence ID" value="GGB34677.1"/>
    <property type="molecule type" value="Genomic_DNA"/>
</dbReference>
<dbReference type="Pfam" id="PF07521">
    <property type="entry name" value="RMMBL"/>
    <property type="match status" value="1"/>
</dbReference>
<dbReference type="InterPro" id="IPR036866">
    <property type="entry name" value="RibonucZ/Hydroxyglut_hydro"/>
</dbReference>
<reference evidence="4" key="2">
    <citation type="submission" date="2020-09" db="EMBL/GenBank/DDBJ databases">
        <authorList>
            <person name="Sun Q."/>
            <person name="Zhou Y."/>
        </authorList>
    </citation>
    <scope>NUCLEOTIDE SEQUENCE</scope>
    <source>
        <strain evidence="4">CGMCC 1.15085</strain>
    </source>
</reference>
<dbReference type="CDD" id="cd16295">
    <property type="entry name" value="TTHA0252-CPSF-like_MBL-fold"/>
    <property type="match status" value="1"/>
</dbReference>
<sequence length="462" mass="50470">MSNSATPVTLTFDGAVGTVTGSMFLLHRGGHDVLVDCGMYQGDRQWRQRNWQRLPFSPTDIDGVVLTHAHLDHCGRLPLLTRSGYREPVWCTPGTSRLAPLVLRDSAHLQEHYAQAAFTGQFSRHRVPAPLYRSADADDASRLLTPVDYGVTQKIVDDITVTFTRAGHILGAASALVDLGGETVLFSGDLGRSGHPILLPRQPPPAARTVVLESTYGDRTHPPIAAHDVLAQTVRDTVRRGGSVLIPAFALDRTEIVLRTLDDLTRSGLIPRVPVYVDSPMALAAWEIYRNPSMRHELRLDLPDAIAGGLDLRLARSAQESIVLNTPPEPSIVVSASGMGTGGRVVHHLLCMLPHERNAVILTGYQASGTPGRTLTDGATELKLYGRYVPVRATVAVDEGFSVHADANEIVSWLREMPTPPEVVYLVHGEDESRRALARRIRKQTGWCVVVPTLGEVVRLDR</sequence>
<name>A0A916WW62_9MICO</name>
<feature type="domain" description="Metallo-beta-lactamase" evidence="2">
    <location>
        <begin position="20"/>
        <end position="242"/>
    </location>
</feature>
<dbReference type="GO" id="GO:0016787">
    <property type="term" value="F:hydrolase activity"/>
    <property type="evidence" value="ECO:0007669"/>
    <property type="project" value="UniProtKB-KW"/>
</dbReference>
<proteinExistence type="predicted"/>
<keyword evidence="5" id="KW-1185">Reference proteome</keyword>
<dbReference type="Pfam" id="PF00753">
    <property type="entry name" value="Lactamase_B"/>
    <property type="match status" value="1"/>
</dbReference>
<comment type="caution">
    <text evidence="4">The sequence shown here is derived from an EMBL/GenBank/DDBJ whole genome shotgun (WGS) entry which is preliminary data.</text>
</comment>
<dbReference type="InterPro" id="IPR011108">
    <property type="entry name" value="RMMBL"/>
</dbReference>
<dbReference type="InterPro" id="IPR050698">
    <property type="entry name" value="MBL"/>
</dbReference>
<dbReference type="InterPro" id="IPR022712">
    <property type="entry name" value="Beta_Casp"/>
</dbReference>
<accession>A0A916WW62</accession>
<organism evidence="4 5">
    <name type="scientific">Flexivirga endophytica</name>
    <dbReference type="NCBI Taxonomy" id="1849103"/>
    <lineage>
        <taxon>Bacteria</taxon>
        <taxon>Bacillati</taxon>
        <taxon>Actinomycetota</taxon>
        <taxon>Actinomycetes</taxon>
        <taxon>Micrococcales</taxon>
        <taxon>Dermacoccaceae</taxon>
        <taxon>Flexivirga</taxon>
    </lineage>
</organism>
<dbReference type="GO" id="GO:0004521">
    <property type="term" value="F:RNA endonuclease activity"/>
    <property type="evidence" value="ECO:0007669"/>
    <property type="project" value="TreeGrafter"/>
</dbReference>
<gene>
    <name evidence="4" type="ORF">GCM10011492_26680</name>
</gene>
<reference evidence="4" key="1">
    <citation type="journal article" date="2014" name="Int. J. Syst. Evol. Microbiol.">
        <title>Complete genome sequence of Corynebacterium casei LMG S-19264T (=DSM 44701T), isolated from a smear-ripened cheese.</title>
        <authorList>
            <consortium name="US DOE Joint Genome Institute (JGI-PGF)"/>
            <person name="Walter F."/>
            <person name="Albersmeier A."/>
            <person name="Kalinowski J."/>
            <person name="Ruckert C."/>
        </authorList>
    </citation>
    <scope>NUCLEOTIDE SEQUENCE</scope>
    <source>
        <strain evidence="4">CGMCC 1.15085</strain>
    </source>
</reference>
<dbReference type="SUPFAM" id="SSF56281">
    <property type="entry name" value="Metallo-hydrolase/oxidoreductase"/>
    <property type="match status" value="1"/>
</dbReference>
<evidence type="ECO:0000256" key="1">
    <source>
        <dbReference type="ARBA" id="ARBA00022801"/>
    </source>
</evidence>
<dbReference type="Proteomes" id="UP000636793">
    <property type="component" value="Unassembled WGS sequence"/>
</dbReference>
<dbReference type="RefSeq" id="WP_188837527.1">
    <property type="nucleotide sequence ID" value="NZ_BMHI01000004.1"/>
</dbReference>
<protein>
    <submittedName>
        <fullName evidence="4">MBL fold metallo-hydrolase</fullName>
    </submittedName>
</protein>
<dbReference type="PANTHER" id="PTHR11203:SF37">
    <property type="entry name" value="INTEGRATOR COMPLEX SUBUNIT 11"/>
    <property type="match status" value="1"/>
</dbReference>
<dbReference type="Pfam" id="PF10996">
    <property type="entry name" value="Beta-Casp"/>
    <property type="match status" value="1"/>
</dbReference>
<dbReference type="SMART" id="SM00849">
    <property type="entry name" value="Lactamase_B"/>
    <property type="match status" value="1"/>
</dbReference>
<dbReference type="Gene3D" id="3.60.15.10">
    <property type="entry name" value="Ribonuclease Z/Hydroxyacylglutathione hydrolase-like"/>
    <property type="match status" value="1"/>
</dbReference>
<dbReference type="PANTHER" id="PTHR11203">
    <property type="entry name" value="CLEAVAGE AND POLYADENYLATION SPECIFICITY FACTOR FAMILY MEMBER"/>
    <property type="match status" value="1"/>
</dbReference>
<keyword evidence="1" id="KW-0378">Hydrolase</keyword>
<dbReference type="SMART" id="SM01027">
    <property type="entry name" value="Beta-Casp"/>
    <property type="match status" value="1"/>
</dbReference>
<evidence type="ECO:0000259" key="2">
    <source>
        <dbReference type="SMART" id="SM00849"/>
    </source>
</evidence>
<evidence type="ECO:0000313" key="4">
    <source>
        <dbReference type="EMBL" id="GGB34677.1"/>
    </source>
</evidence>
<evidence type="ECO:0000259" key="3">
    <source>
        <dbReference type="SMART" id="SM01027"/>
    </source>
</evidence>
<dbReference type="InterPro" id="IPR001279">
    <property type="entry name" value="Metallo-B-lactamas"/>
</dbReference>
<dbReference type="AlphaFoldDB" id="A0A916WW62"/>
<feature type="domain" description="Beta-Casp" evidence="3">
    <location>
        <begin position="254"/>
        <end position="375"/>
    </location>
</feature>
<dbReference type="Gene3D" id="3.40.50.10890">
    <property type="match status" value="1"/>
</dbReference>
<evidence type="ECO:0000313" key="5">
    <source>
        <dbReference type="Proteomes" id="UP000636793"/>
    </source>
</evidence>